<dbReference type="PATRIC" id="fig|60890.4.peg.316"/>
<dbReference type="OrthoDB" id="8478788at2"/>
<dbReference type="RefSeq" id="WP_065270412.1">
    <property type="nucleotide sequence ID" value="NZ_CP015124.1"/>
</dbReference>
<dbReference type="Proteomes" id="UP000092565">
    <property type="component" value="Chromosome"/>
</dbReference>
<dbReference type="NCBIfam" id="TIGR01560">
    <property type="entry name" value="put_DNA_pack"/>
    <property type="match status" value="1"/>
</dbReference>
<gene>
    <name evidence="1" type="ORF">JL2886_00329</name>
</gene>
<dbReference type="NCBIfam" id="TIGR02215">
    <property type="entry name" value="phage_chp_gp8"/>
    <property type="match status" value="1"/>
</dbReference>
<accession>A0A1B0ZM51</accession>
<dbReference type="CDD" id="cd08054">
    <property type="entry name" value="gp6"/>
    <property type="match status" value="1"/>
</dbReference>
<dbReference type="InterPro" id="IPR006450">
    <property type="entry name" value="Phage_HK97_gp6-like"/>
</dbReference>
<evidence type="ECO:0000313" key="1">
    <source>
        <dbReference type="EMBL" id="ANP35262.1"/>
    </source>
</evidence>
<dbReference type="InterPro" id="IPR011738">
    <property type="entry name" value="Phage_CHP"/>
</dbReference>
<reference evidence="1 2" key="1">
    <citation type="submission" date="2016-04" db="EMBL/GenBank/DDBJ databases">
        <authorList>
            <person name="Evans L.H."/>
            <person name="Alamgir A."/>
            <person name="Owens N."/>
            <person name="Weber N.D."/>
            <person name="Virtaneva K."/>
            <person name="Barbian K."/>
            <person name="Babar A."/>
            <person name="Rosenke K."/>
        </authorList>
    </citation>
    <scope>NUCLEOTIDE SEQUENCE [LARGE SCALE GENOMIC DNA]</scope>
    <source>
        <strain evidence="1 2">JL2886</strain>
    </source>
</reference>
<dbReference type="Gene3D" id="1.10.3230.30">
    <property type="entry name" value="Phage gp6-like head-tail connector protein"/>
    <property type="match status" value="1"/>
</dbReference>
<proteinExistence type="predicted"/>
<organism evidence="1 2">
    <name type="scientific">Phaeobacter gallaeciensis</name>
    <dbReference type="NCBI Taxonomy" id="60890"/>
    <lineage>
        <taxon>Bacteria</taxon>
        <taxon>Pseudomonadati</taxon>
        <taxon>Pseudomonadota</taxon>
        <taxon>Alphaproteobacteria</taxon>
        <taxon>Rhodobacterales</taxon>
        <taxon>Roseobacteraceae</taxon>
        <taxon>Phaeobacter</taxon>
    </lineage>
</organism>
<protein>
    <submittedName>
        <fullName evidence="1">Transfer agent protein</fullName>
    </submittedName>
</protein>
<evidence type="ECO:0000313" key="2">
    <source>
        <dbReference type="Proteomes" id="UP000092565"/>
    </source>
</evidence>
<dbReference type="EMBL" id="CP015124">
    <property type="protein sequence ID" value="ANP35262.1"/>
    <property type="molecule type" value="Genomic_DNA"/>
</dbReference>
<dbReference type="AlphaFoldDB" id="A0A1B0ZM51"/>
<sequence>MILTDVAPLPDSALPLEAFKAHLRLGTGFPEDSLQDGVLNGFLRAALSAIEARCGKILITRSFTWEQTRWRNAEAEVLPVAPVTSVTEIVMRDAEGGEVIVDPALYRLERDTHHPKLCSQRGFLPIVAKGGSVRVSFAAGLAPDWGSLPADLAQAVLMLAAHYYEYREDTGLHGGCMPFGVTSLIERYRAIRLSVGAVQ</sequence>
<name>A0A1B0ZM51_9RHOB</name>
<keyword evidence="2" id="KW-1185">Reference proteome</keyword>